<accession>A0A8J6TPU2</accession>
<dbReference type="OrthoDB" id="9881661at2"/>
<dbReference type="EMBL" id="JACRTL010000002">
    <property type="protein sequence ID" value="MBC8610554.1"/>
    <property type="molecule type" value="Genomic_DNA"/>
</dbReference>
<keyword evidence="2" id="KW-1185">Reference proteome</keyword>
<dbReference type="RefSeq" id="WP_093989442.1">
    <property type="nucleotide sequence ID" value="NZ_FYDD01000004.1"/>
</dbReference>
<dbReference type="AlphaFoldDB" id="A0A8J6TPU2"/>
<evidence type="ECO:0000313" key="2">
    <source>
        <dbReference type="Proteomes" id="UP000632659"/>
    </source>
</evidence>
<comment type="caution">
    <text evidence="1">The sequence shown here is derived from an EMBL/GenBank/DDBJ whole genome shotgun (WGS) entry which is preliminary data.</text>
</comment>
<dbReference type="Proteomes" id="UP000632659">
    <property type="component" value="Unassembled WGS sequence"/>
</dbReference>
<proteinExistence type="predicted"/>
<organism evidence="1 2">
    <name type="scientific">Massiliimalia timonensis</name>
    <dbReference type="NCBI Taxonomy" id="1987501"/>
    <lineage>
        <taxon>Bacteria</taxon>
        <taxon>Bacillati</taxon>
        <taxon>Bacillota</taxon>
        <taxon>Clostridia</taxon>
        <taxon>Eubacteriales</taxon>
        <taxon>Oscillospiraceae</taxon>
        <taxon>Massiliimalia</taxon>
    </lineage>
</organism>
<gene>
    <name evidence="1" type="ORF">H8702_05385</name>
</gene>
<protein>
    <submittedName>
        <fullName evidence="1">Uncharacterized protein</fullName>
    </submittedName>
</protein>
<name>A0A8J6TPU2_9FIRM</name>
<reference evidence="1" key="1">
    <citation type="submission" date="2020-08" db="EMBL/GenBank/DDBJ databases">
        <title>Genome public.</title>
        <authorList>
            <person name="Liu C."/>
            <person name="Sun Q."/>
        </authorList>
    </citation>
    <scope>NUCLEOTIDE SEQUENCE</scope>
    <source>
        <strain evidence="1">NSJ-15</strain>
    </source>
</reference>
<sequence>MHYKKLNAFRFFLTQEECGREDVEITVEYRVDQSEPKRGNCFVDYWLNLKDYGFRSHIAGVWLTADKDTILPKIKAHMLPKLKEQIRTYEQYIKWIEEAEERNEDEG</sequence>
<evidence type="ECO:0000313" key="1">
    <source>
        <dbReference type="EMBL" id="MBC8610554.1"/>
    </source>
</evidence>